<dbReference type="PANTHER" id="PTHR33325:SF11">
    <property type="entry name" value="COLD SHOCK DOMAIN-CONTAINING PROTEIN 4-LIKE"/>
    <property type="match status" value="1"/>
</dbReference>
<comment type="caution">
    <text evidence="2">The sequence shown here is derived from an EMBL/GenBank/DDBJ whole genome shotgun (WGS) entry which is preliminary data.</text>
</comment>
<evidence type="ECO:0000313" key="3">
    <source>
        <dbReference type="Proteomes" id="UP001168877"/>
    </source>
</evidence>
<feature type="compositionally biased region" description="Polar residues" evidence="1">
    <location>
        <begin position="178"/>
        <end position="196"/>
    </location>
</feature>
<proteinExistence type="predicted"/>
<organism evidence="2 3">
    <name type="scientific">Acer saccharum</name>
    <name type="common">Sugar maple</name>
    <dbReference type="NCBI Taxonomy" id="4024"/>
    <lineage>
        <taxon>Eukaryota</taxon>
        <taxon>Viridiplantae</taxon>
        <taxon>Streptophyta</taxon>
        <taxon>Embryophyta</taxon>
        <taxon>Tracheophyta</taxon>
        <taxon>Spermatophyta</taxon>
        <taxon>Magnoliopsida</taxon>
        <taxon>eudicotyledons</taxon>
        <taxon>Gunneridae</taxon>
        <taxon>Pentapetalae</taxon>
        <taxon>rosids</taxon>
        <taxon>malvids</taxon>
        <taxon>Sapindales</taxon>
        <taxon>Sapindaceae</taxon>
        <taxon>Hippocastanoideae</taxon>
        <taxon>Acereae</taxon>
        <taxon>Acer</taxon>
    </lineage>
</organism>
<gene>
    <name evidence="2" type="ORF">LWI29_035226</name>
</gene>
<sequence length="345" mass="38635">MSNFTKPEFAVLDISRKNYQSWILDIELYLQSKNLVDAINENHTANTQDKATTMIFIRRHLHESLKTQYLMVKDPLTLWKNLKEQYDHQKTVVLSRAQYNWHHLRLQDFKKDSYVEVGVSCNEGESVSVAEPNLCDPKTFPSLNGAKIDSFGLWKQVAYGRNGRNAGGSNFGGKKPSNVDTLGKSNSTTKAGSGPSSYGVESFGKGMGNRRMMERVPAVVSGRKVVYPSKNGKPGISVIEGSRFAVLSDDVVDNTSSNKVLNKSMDKGKGISNSVLSEISNRVLSRKKKASLSPNKYLQNAGTDYCRTTIPLKENICGEGIKFVKRDLQVWLKTLRIQMFYEAFI</sequence>
<name>A0AA39TF47_ACESA</name>
<keyword evidence="3" id="KW-1185">Reference proteome</keyword>
<dbReference type="Proteomes" id="UP001168877">
    <property type="component" value="Unassembled WGS sequence"/>
</dbReference>
<accession>A0AA39TF47</accession>
<reference evidence="2" key="2">
    <citation type="submission" date="2023-06" db="EMBL/GenBank/DDBJ databases">
        <authorList>
            <person name="Swenson N.G."/>
            <person name="Wegrzyn J.L."/>
            <person name="Mcevoy S.L."/>
        </authorList>
    </citation>
    <scope>NUCLEOTIDE SEQUENCE</scope>
    <source>
        <strain evidence="2">NS2018</strain>
        <tissue evidence="2">Leaf</tissue>
    </source>
</reference>
<evidence type="ECO:0000313" key="2">
    <source>
        <dbReference type="EMBL" id="KAK0608737.1"/>
    </source>
</evidence>
<feature type="region of interest" description="Disordered" evidence="1">
    <location>
        <begin position="165"/>
        <end position="200"/>
    </location>
</feature>
<protein>
    <submittedName>
        <fullName evidence="2">Uncharacterized protein</fullName>
    </submittedName>
</protein>
<evidence type="ECO:0000256" key="1">
    <source>
        <dbReference type="SAM" id="MobiDB-lite"/>
    </source>
</evidence>
<dbReference type="EMBL" id="JAUESC010000001">
    <property type="protein sequence ID" value="KAK0608737.1"/>
    <property type="molecule type" value="Genomic_DNA"/>
</dbReference>
<dbReference type="AlphaFoldDB" id="A0AA39TF47"/>
<reference evidence="2" key="1">
    <citation type="journal article" date="2022" name="Plant J.">
        <title>Strategies of tolerance reflected in two North American maple genomes.</title>
        <authorList>
            <person name="McEvoy S.L."/>
            <person name="Sezen U.U."/>
            <person name="Trouern-Trend A."/>
            <person name="McMahon S.M."/>
            <person name="Schaberg P.G."/>
            <person name="Yang J."/>
            <person name="Wegrzyn J.L."/>
            <person name="Swenson N.G."/>
        </authorList>
    </citation>
    <scope>NUCLEOTIDE SEQUENCE</scope>
    <source>
        <strain evidence="2">NS2018</strain>
    </source>
</reference>
<dbReference type="PANTHER" id="PTHR33325">
    <property type="entry name" value="ZINC FINGER, CCHC-TYPE-RELATED"/>
    <property type="match status" value="1"/>
</dbReference>